<dbReference type="Proteomes" id="UP000327030">
    <property type="component" value="Chromosome 1"/>
</dbReference>
<accession>A0A5P6VN91</accession>
<evidence type="ECO:0000313" key="1">
    <source>
        <dbReference type="EMBL" id="QFJ54037.1"/>
    </source>
</evidence>
<dbReference type="OrthoDB" id="7068343at2"/>
<sequence>MTKEMQFFLYLIERYANANNKVTGDVLKEWDDHNITNEIFDNYEMYHQERIENAFADINSLLMVGKHAW</sequence>
<organism evidence="1 2">
    <name type="scientific">Pseudobutyrivibrio xylanivorans</name>
    <dbReference type="NCBI Taxonomy" id="185007"/>
    <lineage>
        <taxon>Bacteria</taxon>
        <taxon>Bacillati</taxon>
        <taxon>Bacillota</taxon>
        <taxon>Clostridia</taxon>
        <taxon>Lachnospirales</taxon>
        <taxon>Lachnospiraceae</taxon>
        <taxon>Pseudobutyrivibrio</taxon>
    </lineage>
</organism>
<dbReference type="EMBL" id="CP043028">
    <property type="protein sequence ID" value="QFJ54037.1"/>
    <property type="molecule type" value="Genomic_DNA"/>
</dbReference>
<name>A0A5P6VN91_PSEXY</name>
<dbReference type="InterPro" id="IPR024269">
    <property type="entry name" value="DUF3791"/>
</dbReference>
<dbReference type="AlphaFoldDB" id="A0A5P6VN91"/>
<dbReference type="RefSeq" id="WP_151622533.1">
    <property type="nucleotide sequence ID" value="NZ_CP043028.1"/>
</dbReference>
<protein>
    <submittedName>
        <fullName evidence="1">DUF3791 domain-containing protein</fullName>
    </submittedName>
</protein>
<proteinExistence type="predicted"/>
<gene>
    <name evidence="1" type="ORF">FXF36_03705</name>
</gene>
<dbReference type="KEGG" id="pxv:FXF36_03705"/>
<dbReference type="Pfam" id="PF12668">
    <property type="entry name" value="DUF3791"/>
    <property type="match status" value="1"/>
</dbReference>
<evidence type="ECO:0000313" key="2">
    <source>
        <dbReference type="Proteomes" id="UP000327030"/>
    </source>
</evidence>
<reference evidence="2" key="1">
    <citation type="submission" date="2019-08" db="EMBL/GenBank/DDBJ databases">
        <title>Complete Genome Sequence of the Polysaccharide-Degrading Rumen Bacterium Pseudobutyrivibrio xylanivorans MA3014.</title>
        <authorList>
            <person name="Palevich N."/>
            <person name="Maclean P.H."/>
            <person name="Kelly W.J."/>
            <person name="Leahy S.C."/>
            <person name="Rakonjac J."/>
            <person name="Attwood G.T."/>
        </authorList>
    </citation>
    <scope>NUCLEOTIDE SEQUENCE [LARGE SCALE GENOMIC DNA]</scope>
    <source>
        <strain evidence="2">MA3014</strain>
    </source>
</reference>